<gene>
    <name evidence="2" type="ORF">LWI28_016199</name>
</gene>
<reference evidence="2" key="2">
    <citation type="submission" date="2023-02" db="EMBL/GenBank/DDBJ databases">
        <authorList>
            <person name="Swenson N.G."/>
            <person name="Wegrzyn J.L."/>
            <person name="Mcevoy S.L."/>
        </authorList>
    </citation>
    <scope>NUCLEOTIDE SEQUENCE</scope>
    <source>
        <strain evidence="2">91603</strain>
        <tissue evidence="2">Leaf</tissue>
    </source>
</reference>
<comment type="caution">
    <text evidence="2">The sequence shown here is derived from an EMBL/GenBank/DDBJ whole genome shotgun (WGS) entry which is preliminary data.</text>
</comment>
<reference evidence="2" key="1">
    <citation type="journal article" date="2022" name="Plant J.">
        <title>Strategies of tolerance reflected in two North American maple genomes.</title>
        <authorList>
            <person name="McEvoy S.L."/>
            <person name="Sezen U.U."/>
            <person name="Trouern-Trend A."/>
            <person name="McMahon S.M."/>
            <person name="Schaberg P.G."/>
            <person name="Yang J."/>
            <person name="Wegrzyn J.L."/>
            <person name="Swenson N.G."/>
        </authorList>
    </citation>
    <scope>NUCLEOTIDE SEQUENCE</scope>
    <source>
        <strain evidence="2">91603</strain>
    </source>
</reference>
<feature type="compositionally biased region" description="Basic and acidic residues" evidence="1">
    <location>
        <begin position="140"/>
        <end position="163"/>
    </location>
</feature>
<dbReference type="Proteomes" id="UP001064489">
    <property type="component" value="Chromosome 5"/>
</dbReference>
<proteinExistence type="predicted"/>
<evidence type="ECO:0000313" key="3">
    <source>
        <dbReference type="Proteomes" id="UP001064489"/>
    </source>
</evidence>
<protein>
    <submittedName>
        <fullName evidence="2">Uncharacterized protein</fullName>
    </submittedName>
</protein>
<evidence type="ECO:0000256" key="1">
    <source>
        <dbReference type="SAM" id="MobiDB-lite"/>
    </source>
</evidence>
<dbReference type="AlphaFoldDB" id="A0AAD5IVQ6"/>
<organism evidence="2 3">
    <name type="scientific">Acer negundo</name>
    <name type="common">Box elder</name>
    <dbReference type="NCBI Taxonomy" id="4023"/>
    <lineage>
        <taxon>Eukaryota</taxon>
        <taxon>Viridiplantae</taxon>
        <taxon>Streptophyta</taxon>
        <taxon>Embryophyta</taxon>
        <taxon>Tracheophyta</taxon>
        <taxon>Spermatophyta</taxon>
        <taxon>Magnoliopsida</taxon>
        <taxon>eudicotyledons</taxon>
        <taxon>Gunneridae</taxon>
        <taxon>Pentapetalae</taxon>
        <taxon>rosids</taxon>
        <taxon>malvids</taxon>
        <taxon>Sapindales</taxon>
        <taxon>Sapindaceae</taxon>
        <taxon>Hippocastanoideae</taxon>
        <taxon>Acereae</taxon>
        <taxon>Acer</taxon>
    </lineage>
</organism>
<accession>A0AAD5IVQ6</accession>
<name>A0AAD5IVQ6_ACENE</name>
<dbReference type="EMBL" id="JAJSOW010000102">
    <property type="protein sequence ID" value="KAI9177516.1"/>
    <property type="molecule type" value="Genomic_DNA"/>
</dbReference>
<keyword evidence="3" id="KW-1185">Reference proteome</keyword>
<evidence type="ECO:0000313" key="2">
    <source>
        <dbReference type="EMBL" id="KAI9177516.1"/>
    </source>
</evidence>
<feature type="region of interest" description="Disordered" evidence="1">
    <location>
        <begin position="65"/>
        <end position="163"/>
    </location>
</feature>
<feature type="compositionally biased region" description="Basic and acidic residues" evidence="1">
    <location>
        <begin position="73"/>
        <end position="129"/>
    </location>
</feature>
<sequence>MVSLPPVICDILASSNLLPSWSIRHVSRLPGRMPVNLGNKESTNTWLNGSSSSKFDMMLKPYEDSDLTSPVKGLKEDPIPIKEMKVEQESDLEQKNSCDKSEEGSQPKRLKREPVTADAFVKKGDDKKAKSSAYMLPNEETMKKQTKQEHEEFVADLKSGPDRRDKLDTILVKKKGW</sequence>